<dbReference type="SUPFAM" id="SSF56784">
    <property type="entry name" value="HAD-like"/>
    <property type="match status" value="1"/>
</dbReference>
<keyword evidence="6" id="KW-0812">Transmembrane</keyword>
<dbReference type="GO" id="GO:0016020">
    <property type="term" value="C:membrane"/>
    <property type="evidence" value="ECO:0007669"/>
    <property type="project" value="InterPro"/>
</dbReference>
<dbReference type="InterPro" id="IPR036412">
    <property type="entry name" value="HAD-like_sf"/>
</dbReference>
<feature type="transmembrane region" description="Helical" evidence="6">
    <location>
        <begin position="82"/>
        <end position="107"/>
    </location>
</feature>
<keyword evidence="3" id="KW-1278">Translocase</keyword>
<keyword evidence="6" id="KW-1133">Transmembrane helix</keyword>
<organism evidence="7 8">
    <name type="scientific">Lacticaseibacillus paracasei subsp. paracasei Lpp71</name>
    <dbReference type="NCBI Taxonomy" id="1256207"/>
    <lineage>
        <taxon>Bacteria</taxon>
        <taxon>Bacillati</taxon>
        <taxon>Bacillota</taxon>
        <taxon>Bacilli</taxon>
        <taxon>Lactobacillales</taxon>
        <taxon>Lactobacillaceae</taxon>
        <taxon>Lacticaseibacillus</taxon>
    </lineage>
</organism>
<dbReference type="PANTHER" id="PTHR43520:SF8">
    <property type="entry name" value="P-TYPE CU(+) TRANSPORTER"/>
    <property type="match status" value="1"/>
</dbReference>
<dbReference type="Pfam" id="PF00702">
    <property type="entry name" value="Hydrolase"/>
    <property type="match status" value="1"/>
</dbReference>
<dbReference type="AlphaFoldDB" id="A0A8E0IQL5"/>
<dbReference type="NCBIfam" id="TIGR01494">
    <property type="entry name" value="ATPase_P-type"/>
    <property type="match status" value="1"/>
</dbReference>
<dbReference type="EMBL" id="ANKD01000646">
    <property type="protein sequence ID" value="EPC71534.1"/>
    <property type="molecule type" value="Genomic_DNA"/>
</dbReference>
<dbReference type="InterPro" id="IPR001757">
    <property type="entry name" value="P_typ_ATPase"/>
</dbReference>
<dbReference type="EC" id="7.2.2.8" evidence="1"/>
<dbReference type="GO" id="GO:0016887">
    <property type="term" value="F:ATP hydrolysis activity"/>
    <property type="evidence" value="ECO:0007669"/>
    <property type="project" value="InterPro"/>
</dbReference>
<dbReference type="GO" id="GO:0055070">
    <property type="term" value="P:copper ion homeostasis"/>
    <property type="evidence" value="ECO:0007669"/>
    <property type="project" value="TreeGrafter"/>
</dbReference>
<keyword evidence="2" id="KW-0813">Transport</keyword>
<keyword evidence="2" id="KW-0187">Copper transport</keyword>
<keyword evidence="6" id="KW-0472">Membrane</keyword>
<proteinExistence type="predicted"/>
<reference evidence="7 8" key="1">
    <citation type="journal article" date="2013" name="PLoS ONE">
        <title>Lactobacillus paracasei comparative genomics: towards species pan-genome definition and exploitation of diversity.</title>
        <authorList>
            <person name="Smokvina T."/>
            <person name="Wels M."/>
            <person name="Polka J."/>
            <person name="Chervaux C."/>
            <person name="Brisse S."/>
            <person name="Boekhorst J."/>
            <person name="van Hylckama Vlieg J.E."/>
            <person name="Siezen R.J."/>
        </authorList>
    </citation>
    <scope>NUCLEOTIDE SEQUENCE [LARGE SCALE GENOMIC DNA]</scope>
    <source>
        <strain evidence="7 8">Lpp71</strain>
    </source>
</reference>
<dbReference type="GO" id="GO:0005524">
    <property type="term" value="F:ATP binding"/>
    <property type="evidence" value="ECO:0007669"/>
    <property type="project" value="InterPro"/>
</dbReference>
<protein>
    <recommendedName>
        <fullName evidence="1">P-type Cu(+) transporter</fullName>
        <ecNumber evidence="1">7.2.2.8</ecNumber>
    </recommendedName>
</protein>
<dbReference type="InterPro" id="IPR023214">
    <property type="entry name" value="HAD_sf"/>
</dbReference>
<dbReference type="GO" id="GO:0140581">
    <property type="term" value="F:P-type monovalent copper transporter activity"/>
    <property type="evidence" value="ECO:0007669"/>
    <property type="project" value="UniProtKB-EC"/>
</dbReference>
<evidence type="ECO:0000256" key="3">
    <source>
        <dbReference type="ARBA" id="ARBA00022967"/>
    </source>
</evidence>
<evidence type="ECO:0000313" key="8">
    <source>
        <dbReference type="Proteomes" id="UP000014252"/>
    </source>
</evidence>
<accession>A0A8E0IQL5</accession>
<evidence type="ECO:0000256" key="6">
    <source>
        <dbReference type="SAM" id="Phobius"/>
    </source>
</evidence>
<dbReference type="Proteomes" id="UP000014252">
    <property type="component" value="Unassembled WGS sequence"/>
</dbReference>
<gene>
    <name evidence="7" type="ORF">Lpp71_13115</name>
</gene>
<dbReference type="PANTHER" id="PTHR43520">
    <property type="entry name" value="ATP7, ISOFORM B"/>
    <property type="match status" value="1"/>
</dbReference>
<keyword evidence="2" id="KW-0406">Ion transport</keyword>
<comment type="caution">
    <text evidence="7">The sequence shown here is derived from an EMBL/GenBank/DDBJ whole genome shotgun (WGS) entry which is preliminary data.</text>
</comment>
<comment type="catalytic activity">
    <reaction evidence="5">
        <text>Cu(+)(in) + ATP + H2O = Cu(+)(out) + ADP + phosphate + H(+)</text>
        <dbReference type="Rhea" id="RHEA:25792"/>
        <dbReference type="ChEBI" id="CHEBI:15377"/>
        <dbReference type="ChEBI" id="CHEBI:15378"/>
        <dbReference type="ChEBI" id="CHEBI:30616"/>
        <dbReference type="ChEBI" id="CHEBI:43474"/>
        <dbReference type="ChEBI" id="CHEBI:49552"/>
        <dbReference type="ChEBI" id="CHEBI:456216"/>
        <dbReference type="EC" id="7.2.2.8"/>
    </reaction>
</comment>
<dbReference type="Gene3D" id="3.40.50.1000">
    <property type="entry name" value="HAD superfamily/HAD-like"/>
    <property type="match status" value="1"/>
</dbReference>
<dbReference type="GO" id="GO:0005507">
    <property type="term" value="F:copper ion binding"/>
    <property type="evidence" value="ECO:0007669"/>
    <property type="project" value="TreeGrafter"/>
</dbReference>
<keyword evidence="4" id="KW-0186">Copper</keyword>
<evidence type="ECO:0000256" key="5">
    <source>
        <dbReference type="ARBA" id="ARBA00049289"/>
    </source>
</evidence>
<evidence type="ECO:0000313" key="7">
    <source>
        <dbReference type="EMBL" id="EPC71534.1"/>
    </source>
</evidence>
<dbReference type="PRINTS" id="PR00119">
    <property type="entry name" value="CATATPASE"/>
</dbReference>
<feature type="non-terminal residue" evidence="7">
    <location>
        <position position="1"/>
    </location>
</feature>
<feature type="transmembrane region" description="Helical" evidence="6">
    <location>
        <begin position="113"/>
        <end position="132"/>
    </location>
</feature>
<evidence type="ECO:0000256" key="2">
    <source>
        <dbReference type="ARBA" id="ARBA00022796"/>
    </source>
</evidence>
<evidence type="ECO:0000256" key="4">
    <source>
        <dbReference type="ARBA" id="ARBA00023008"/>
    </source>
</evidence>
<name>A0A8E0IQL5_LACPA</name>
<dbReference type="PRINTS" id="PR00120">
    <property type="entry name" value="HATPASE"/>
</dbReference>
<dbReference type="GO" id="GO:0043682">
    <property type="term" value="F:P-type divalent copper transporter activity"/>
    <property type="evidence" value="ECO:0007669"/>
    <property type="project" value="TreeGrafter"/>
</dbReference>
<sequence>LKPEDKVAQVKAYQQHGVVMMVGDGVNDAPSLAQADIGVAIGAGTDVAIDTADVVLVHSDPADILNFLSLAKATNRKMVQNLWWGAGYNILAIPLAAGILAPVGFILSPAVGAAIMSLSTIVVALNAMTLHLKRA</sequence>
<evidence type="ECO:0000256" key="1">
    <source>
        <dbReference type="ARBA" id="ARBA00012517"/>
    </source>
</evidence>